<feature type="region of interest" description="Disordered" evidence="1">
    <location>
        <begin position="1"/>
        <end position="20"/>
    </location>
</feature>
<evidence type="ECO:0000313" key="2">
    <source>
        <dbReference type="EMBL" id="MBM9619008.1"/>
    </source>
</evidence>
<evidence type="ECO:0000256" key="1">
    <source>
        <dbReference type="SAM" id="MobiDB-lite"/>
    </source>
</evidence>
<evidence type="ECO:0000313" key="3">
    <source>
        <dbReference type="Proteomes" id="UP000664109"/>
    </source>
</evidence>
<proteinExistence type="predicted"/>
<protein>
    <recommendedName>
        <fullName evidence="4">DUF3558 domain-containing protein</fullName>
    </recommendedName>
</protein>
<dbReference type="RefSeq" id="WP_205373210.1">
    <property type="nucleotide sequence ID" value="NZ_JAFEJA010000001.1"/>
</dbReference>
<gene>
    <name evidence="2" type="ORF">JE024_09770</name>
</gene>
<comment type="caution">
    <text evidence="2">The sequence shown here is derived from an EMBL/GenBank/DDBJ whole genome shotgun (WGS) entry which is preliminary data.</text>
</comment>
<keyword evidence="3" id="KW-1185">Reference proteome</keyword>
<name>A0ABS2UPK5_9ACTN</name>
<reference evidence="2 3" key="1">
    <citation type="journal article" date="2016" name="Arch. Microbiol.">
        <title>Streptomyces zhihengii sp. nov., isolated from rhizospheric soil of Psammosilene tunicoides.</title>
        <authorList>
            <person name="Huang M.J."/>
            <person name="Fei J.J."/>
            <person name="Salam N."/>
            <person name="Kim C.J."/>
            <person name="Hozzein W.N."/>
            <person name="Xiao M."/>
            <person name="Huang H.Q."/>
            <person name="Li W.J."/>
        </authorList>
    </citation>
    <scope>NUCLEOTIDE SEQUENCE [LARGE SCALE GENOMIC DNA]</scope>
    <source>
        <strain evidence="2 3">YIM T102</strain>
    </source>
</reference>
<dbReference type="Proteomes" id="UP000664109">
    <property type="component" value="Unassembled WGS sequence"/>
</dbReference>
<evidence type="ECO:0008006" key="4">
    <source>
        <dbReference type="Google" id="ProtNLM"/>
    </source>
</evidence>
<accession>A0ABS2UPK5</accession>
<sequence>MSSPHAPTASAPDRTARRGRVRRVAGAAVVAASLALAGTACSGDAEKRSFTVPSDLCGTPVPTAALDPVLPTSGEKLTADAESQEVGDTHCRVAVDGESVLSVFSERRADPSVAKVARGNPHMDLSEHTSEDGTYMWSGQGGVRSIACPAVSKDHPDRGHVFVRVLIYDEKRADADAAKDLVLAVAKSVAASEECTSGA</sequence>
<dbReference type="EMBL" id="JAFEJA010000001">
    <property type="protein sequence ID" value="MBM9619008.1"/>
    <property type="molecule type" value="Genomic_DNA"/>
</dbReference>
<organism evidence="2 3">
    <name type="scientific">Streptomyces zhihengii</name>
    <dbReference type="NCBI Taxonomy" id="1818004"/>
    <lineage>
        <taxon>Bacteria</taxon>
        <taxon>Bacillati</taxon>
        <taxon>Actinomycetota</taxon>
        <taxon>Actinomycetes</taxon>
        <taxon>Kitasatosporales</taxon>
        <taxon>Streptomycetaceae</taxon>
        <taxon>Streptomyces</taxon>
    </lineage>
</organism>